<dbReference type="AlphaFoldDB" id="A0A4U0TK19"/>
<keyword evidence="2" id="KW-1185">Reference proteome</keyword>
<accession>A0A4U0TK19</accession>
<dbReference type="Proteomes" id="UP000308549">
    <property type="component" value="Unassembled WGS sequence"/>
</dbReference>
<evidence type="ECO:0000313" key="1">
    <source>
        <dbReference type="EMBL" id="TKA22022.1"/>
    </source>
</evidence>
<sequence>MIVAKISRDCWYRVRLYNGLGGGSLAVPSRRSSPVNEALSHLLDLLASALSDAQHVHVMNDVELSEGGGVDVLYLYGEGGIRSGSDGLSNADCELIGKSVGWTRKG</sequence>
<comment type="caution">
    <text evidence="1">The sequence shown here is derived from an EMBL/GenBank/DDBJ whole genome shotgun (WGS) entry which is preliminary data.</text>
</comment>
<name>A0A4U0TK19_9PEZI</name>
<reference evidence="1 2" key="1">
    <citation type="submission" date="2017-03" db="EMBL/GenBank/DDBJ databases">
        <title>Genomes of endolithic fungi from Antarctica.</title>
        <authorList>
            <person name="Coleine C."/>
            <person name="Masonjones S."/>
            <person name="Stajich J.E."/>
        </authorList>
    </citation>
    <scope>NUCLEOTIDE SEQUENCE [LARGE SCALE GENOMIC DNA]</scope>
    <source>
        <strain evidence="1 2">CCFEE 6315</strain>
    </source>
</reference>
<organism evidence="1 2">
    <name type="scientific">Salinomyces thailandicus</name>
    <dbReference type="NCBI Taxonomy" id="706561"/>
    <lineage>
        <taxon>Eukaryota</taxon>
        <taxon>Fungi</taxon>
        <taxon>Dikarya</taxon>
        <taxon>Ascomycota</taxon>
        <taxon>Pezizomycotina</taxon>
        <taxon>Dothideomycetes</taxon>
        <taxon>Dothideomycetidae</taxon>
        <taxon>Mycosphaerellales</taxon>
        <taxon>Teratosphaeriaceae</taxon>
        <taxon>Salinomyces</taxon>
    </lineage>
</organism>
<dbReference type="EMBL" id="NAJL01000088">
    <property type="protein sequence ID" value="TKA22022.1"/>
    <property type="molecule type" value="Genomic_DNA"/>
</dbReference>
<gene>
    <name evidence="1" type="ORF">B0A50_08537</name>
</gene>
<proteinExistence type="predicted"/>
<evidence type="ECO:0000313" key="2">
    <source>
        <dbReference type="Proteomes" id="UP000308549"/>
    </source>
</evidence>
<protein>
    <submittedName>
        <fullName evidence="1">Uncharacterized protein</fullName>
    </submittedName>
</protein>